<keyword evidence="1" id="KW-0472">Membrane</keyword>
<dbReference type="InterPro" id="IPR037185">
    <property type="entry name" value="EmrE-like"/>
</dbReference>
<feature type="domain" description="EamA" evidence="2">
    <location>
        <begin position="157"/>
        <end position="291"/>
    </location>
</feature>
<protein>
    <submittedName>
        <fullName evidence="3">DMT family transporter</fullName>
    </submittedName>
</protein>
<evidence type="ECO:0000259" key="2">
    <source>
        <dbReference type="Pfam" id="PF00892"/>
    </source>
</evidence>
<keyword evidence="4" id="KW-1185">Reference proteome</keyword>
<dbReference type="EMBL" id="JBDPZD010000004">
    <property type="protein sequence ID" value="MEO3692781.1"/>
    <property type="molecule type" value="Genomic_DNA"/>
</dbReference>
<accession>A0ABV0G4W9</accession>
<feature type="transmembrane region" description="Helical" evidence="1">
    <location>
        <begin position="158"/>
        <end position="175"/>
    </location>
</feature>
<dbReference type="Proteomes" id="UP001495147">
    <property type="component" value="Unassembled WGS sequence"/>
</dbReference>
<feature type="transmembrane region" description="Helical" evidence="1">
    <location>
        <begin position="65"/>
        <end position="85"/>
    </location>
</feature>
<gene>
    <name evidence="3" type="ORF">ABDJ85_14980</name>
</gene>
<evidence type="ECO:0000313" key="3">
    <source>
        <dbReference type="EMBL" id="MEO3692781.1"/>
    </source>
</evidence>
<reference evidence="3 4" key="1">
    <citation type="submission" date="2024-05" db="EMBL/GenBank/DDBJ databases">
        <title>Roseateles sp. DJS-2-20 16S ribosomal RNA gene Genome sequencing and assembly.</title>
        <authorList>
            <person name="Woo H."/>
        </authorList>
    </citation>
    <scope>NUCLEOTIDE SEQUENCE [LARGE SCALE GENOMIC DNA]</scope>
    <source>
        <strain evidence="3 4">DJS-2-20</strain>
    </source>
</reference>
<comment type="caution">
    <text evidence="3">The sequence shown here is derived from an EMBL/GenBank/DDBJ whole genome shotgun (WGS) entry which is preliminary data.</text>
</comment>
<dbReference type="SUPFAM" id="SSF103481">
    <property type="entry name" value="Multidrug resistance efflux transporter EmrE"/>
    <property type="match status" value="2"/>
</dbReference>
<dbReference type="PANTHER" id="PTHR22911:SF106">
    <property type="entry name" value="INTEGRAL MEMBRANE PROTEIN"/>
    <property type="match status" value="1"/>
</dbReference>
<proteinExistence type="predicted"/>
<feature type="transmembrane region" description="Helical" evidence="1">
    <location>
        <begin position="33"/>
        <end position="53"/>
    </location>
</feature>
<feature type="transmembrane region" description="Helical" evidence="1">
    <location>
        <begin position="91"/>
        <end position="112"/>
    </location>
</feature>
<keyword evidence="1" id="KW-0812">Transmembrane</keyword>
<name>A0ABV0G4W9_9BURK</name>
<dbReference type="Gene3D" id="1.10.3730.20">
    <property type="match status" value="2"/>
</dbReference>
<dbReference type="RefSeq" id="WP_347705596.1">
    <property type="nucleotide sequence ID" value="NZ_JBDPZD010000004.1"/>
</dbReference>
<feature type="transmembrane region" description="Helical" evidence="1">
    <location>
        <begin position="119"/>
        <end position="138"/>
    </location>
</feature>
<dbReference type="InterPro" id="IPR000620">
    <property type="entry name" value="EamA_dom"/>
</dbReference>
<keyword evidence="1" id="KW-1133">Transmembrane helix</keyword>
<feature type="domain" description="EamA" evidence="2">
    <location>
        <begin position="6"/>
        <end position="136"/>
    </location>
</feature>
<dbReference type="PANTHER" id="PTHR22911">
    <property type="entry name" value="ACYL-MALONYL CONDENSING ENZYME-RELATED"/>
    <property type="match status" value="1"/>
</dbReference>
<sequence length="293" mass="30779">MPLHALACVLVAALLHAVWNLAAKKAQGGAHFTLAAALGVSLVWLPVAAWAAVDDLPHWTSTTWAIVFASAVVHLGYFNCLMAGYRAADLTIVYPVARGSAPLLSALCAVAFFGEHLGLLGALGLAGVVAGIVLMTAGPQFGKPHDPEATVARRRRAGIWWGLATGSLIAGYSVIDAYAVKVLLVSPLLLDYFGNVLRAPLMLPAALRDARGFWPEVRRTWKAVLTISTLGPIAYMLVLYAMREAPLSRVAPARELSMLFAALLGGQMLGEGERGWRIGGAGLIAAGVIGLAL</sequence>
<evidence type="ECO:0000313" key="4">
    <source>
        <dbReference type="Proteomes" id="UP001495147"/>
    </source>
</evidence>
<dbReference type="Pfam" id="PF00892">
    <property type="entry name" value="EamA"/>
    <property type="match status" value="2"/>
</dbReference>
<feature type="transmembrane region" description="Helical" evidence="1">
    <location>
        <begin position="221"/>
        <end position="241"/>
    </location>
</feature>
<evidence type="ECO:0000256" key="1">
    <source>
        <dbReference type="SAM" id="Phobius"/>
    </source>
</evidence>
<organism evidence="3 4">
    <name type="scientific">Roseateles paludis</name>
    <dbReference type="NCBI Taxonomy" id="3145238"/>
    <lineage>
        <taxon>Bacteria</taxon>
        <taxon>Pseudomonadati</taxon>
        <taxon>Pseudomonadota</taxon>
        <taxon>Betaproteobacteria</taxon>
        <taxon>Burkholderiales</taxon>
        <taxon>Sphaerotilaceae</taxon>
        <taxon>Roseateles</taxon>
    </lineage>
</organism>